<keyword evidence="1" id="KW-0648">Protein biosynthesis</keyword>
<sequence>MAISDSTSLQSSLSSQQPKKLRWSEIKDDDEVDLCFLLSPPRLIDSNEIKITPTTTRFNKRVVERRSWAKLCDAVNDDVNSRLTMVSTEEIVLERRSASGGKAEETSTRGDSLAQHDRPPSADATAASSIANNSTYVPPSRRAGSERSIGSDMRRKNNENAIRIGNLSEDAQDTHLVELCRPFGQVVRAHIPKDYKTGSSRGYGFVNFICKEDVERAIEKLNGYGYDNLILSVEWSARTK</sequence>
<evidence type="ECO:0000313" key="2">
    <source>
        <dbReference type="Proteomes" id="UP001060215"/>
    </source>
</evidence>
<keyword evidence="2" id="KW-1185">Reference proteome</keyword>
<proteinExistence type="predicted"/>
<evidence type="ECO:0000313" key="1">
    <source>
        <dbReference type="EMBL" id="KAI8014839.1"/>
    </source>
</evidence>
<dbReference type="Proteomes" id="UP001060215">
    <property type="component" value="Chromosome 4"/>
</dbReference>
<comment type="caution">
    <text evidence="1">The sequence shown here is derived from an EMBL/GenBank/DDBJ whole genome shotgun (WGS) entry which is preliminary data.</text>
</comment>
<dbReference type="EMBL" id="CM045761">
    <property type="protein sequence ID" value="KAI8014839.1"/>
    <property type="molecule type" value="Genomic_DNA"/>
</dbReference>
<organism evidence="1 2">
    <name type="scientific">Camellia lanceoleosa</name>
    <dbReference type="NCBI Taxonomy" id="1840588"/>
    <lineage>
        <taxon>Eukaryota</taxon>
        <taxon>Viridiplantae</taxon>
        <taxon>Streptophyta</taxon>
        <taxon>Embryophyta</taxon>
        <taxon>Tracheophyta</taxon>
        <taxon>Spermatophyta</taxon>
        <taxon>Magnoliopsida</taxon>
        <taxon>eudicotyledons</taxon>
        <taxon>Gunneridae</taxon>
        <taxon>Pentapetalae</taxon>
        <taxon>asterids</taxon>
        <taxon>Ericales</taxon>
        <taxon>Theaceae</taxon>
        <taxon>Camellia</taxon>
    </lineage>
</organism>
<name>A0ACC0HP82_9ERIC</name>
<gene>
    <name evidence="1" type="ORF">LOK49_LG05G00440</name>
</gene>
<protein>
    <submittedName>
        <fullName evidence="1">Eukaryotic translation initiation factor 3 subunit G-B</fullName>
    </submittedName>
</protein>
<reference evidence="1 2" key="1">
    <citation type="journal article" date="2022" name="Plant J.">
        <title>Chromosome-level genome of Camellia lanceoleosa provides a valuable resource for understanding genome evolution and self-incompatibility.</title>
        <authorList>
            <person name="Gong W."/>
            <person name="Xiao S."/>
            <person name="Wang L."/>
            <person name="Liao Z."/>
            <person name="Chang Y."/>
            <person name="Mo W."/>
            <person name="Hu G."/>
            <person name="Li W."/>
            <person name="Zhao G."/>
            <person name="Zhu H."/>
            <person name="Hu X."/>
            <person name="Ji K."/>
            <person name="Xiang X."/>
            <person name="Song Q."/>
            <person name="Yuan D."/>
            <person name="Jin S."/>
            <person name="Zhang L."/>
        </authorList>
    </citation>
    <scope>NUCLEOTIDE SEQUENCE [LARGE SCALE GENOMIC DNA]</scope>
    <source>
        <strain evidence="1">SQ_2022a</strain>
    </source>
</reference>
<accession>A0ACC0HP82</accession>
<keyword evidence="1" id="KW-0396">Initiation factor</keyword>